<name>A0AAV8V4D5_9RHOD</name>
<sequence length="452" mass="50870">MHLSGWFGNGITQGRPLLMKAADGSIHTMSCEQLFKLGRNKRDVGMDEDGEEYVCEQVDIEGWKTLSSRDETPPLKPLWSDVRSMLKSKRNLLHITFGSSHGEVVALPQTRVCSTEGDVDLHTGVRSGLKHLVRIKPPPLSNESLPALDLGSAIRKSSSLLNYQQGSSTPLDISTSAQALRLSYQGSLVPAPFEVNRHYPTDSYKIRILLKLSALLLCRFQLRWDCRKFRITPQLGLSDPGAQIRDLYESLQSIILSPSARAEIEVVQKGSIMFESRELAAFLRMLTGWDFQGPILSNSAVTGIPSFVFSLALADQVFFFDFFSEQLISNVRNPLIAAGISYHYGQRESECEFIMEKSSGCAVLPPQFAEKVSRRQLAPVETWSFETYHCNSTYSLDVDNNWYADGMGLTALRGMDLRKGFTKPKLRNPRVNKWNYDRPKAKTLARTRRRPL</sequence>
<evidence type="ECO:0000313" key="2">
    <source>
        <dbReference type="Proteomes" id="UP001157974"/>
    </source>
</evidence>
<evidence type="ECO:0000313" key="1">
    <source>
        <dbReference type="EMBL" id="KAJ8909121.1"/>
    </source>
</evidence>
<comment type="caution">
    <text evidence="1">The sequence shown here is derived from an EMBL/GenBank/DDBJ whole genome shotgun (WGS) entry which is preliminary data.</text>
</comment>
<protein>
    <submittedName>
        <fullName evidence="1">Uncharacterized protein</fullName>
    </submittedName>
</protein>
<gene>
    <name evidence="1" type="ORF">NDN08_005816</name>
</gene>
<reference evidence="1 2" key="1">
    <citation type="journal article" date="2023" name="Nat. Commun.">
        <title>Origin of minicircular mitochondrial genomes in red algae.</title>
        <authorList>
            <person name="Lee Y."/>
            <person name="Cho C.H."/>
            <person name="Lee Y.M."/>
            <person name="Park S.I."/>
            <person name="Yang J.H."/>
            <person name="West J.A."/>
            <person name="Bhattacharya D."/>
            <person name="Yoon H.S."/>
        </authorList>
    </citation>
    <scope>NUCLEOTIDE SEQUENCE [LARGE SCALE GENOMIC DNA]</scope>
    <source>
        <strain evidence="1 2">CCMP1338</strain>
        <tissue evidence="1">Whole cell</tissue>
    </source>
</reference>
<organism evidence="1 2">
    <name type="scientific">Rhodosorus marinus</name>
    <dbReference type="NCBI Taxonomy" id="101924"/>
    <lineage>
        <taxon>Eukaryota</taxon>
        <taxon>Rhodophyta</taxon>
        <taxon>Stylonematophyceae</taxon>
        <taxon>Stylonematales</taxon>
        <taxon>Stylonemataceae</taxon>
        <taxon>Rhodosorus</taxon>
    </lineage>
</organism>
<keyword evidence="2" id="KW-1185">Reference proteome</keyword>
<proteinExistence type="predicted"/>
<accession>A0AAV8V4D5</accession>
<dbReference type="Proteomes" id="UP001157974">
    <property type="component" value="Unassembled WGS sequence"/>
</dbReference>
<dbReference type="EMBL" id="JAMWBK010000001">
    <property type="protein sequence ID" value="KAJ8909121.1"/>
    <property type="molecule type" value="Genomic_DNA"/>
</dbReference>
<dbReference type="AlphaFoldDB" id="A0AAV8V4D5"/>